<evidence type="ECO:0000313" key="1">
    <source>
        <dbReference type="EMBL" id="PWW81009.1"/>
    </source>
</evidence>
<comment type="caution">
    <text evidence="1">The sequence shown here is derived from an EMBL/GenBank/DDBJ whole genome shotgun (WGS) entry which is preliminary data.</text>
</comment>
<dbReference type="RefSeq" id="WP_110024352.1">
    <property type="nucleotide sequence ID" value="NZ_PDNZ01000012.1"/>
</dbReference>
<sequence length="466" mass="54435">MIAITVGRTFLNAYNERFEENLSAKEFFDKVYFEYFFNHPKYMQWITNSPFVQMKSGQKPHLLQPEERIEKLANLHQKISGGEKDASIAIGFPAAEEKEFATTSGLVTDIEFQIEEEDLYLSWIGGGLGIGVAGGYSVFFNEPEILIKLYEGWKIYRKYLNDPTLQNLKGNQINTWNGQWLNFAYRKRFREDFDFARLHAQNVFSVNDKVIEVNTINWSELFFNISNKFPAHTFSGYVYSLGQTNKTLGFYPFYFSQARKITDYYKVLFGEQVALNDRQAYESLFGLHIKRACELGSIGLQALEPKYLRKYYGKDSNLKMTKPRVAQKKGESEEDYEVRKSSVEQKDYENLITFRTYKTWLLAMITKNKEESLNYTAEVAKALHEYREGSTKTDRKNLIQSELLAAKNKKPFLDALTTLIKDVHESNLEMFKNLRDKVHLMSAEDFGYFVVLLKFDYAYAERERNL</sequence>
<gene>
    <name evidence="1" type="ORF">CR164_12585</name>
</gene>
<dbReference type="OrthoDB" id="5422541at2"/>
<proteinExistence type="predicted"/>
<name>A0A317T2P1_9CHLB</name>
<protein>
    <submittedName>
        <fullName evidence="1">Uncharacterized protein</fullName>
    </submittedName>
</protein>
<keyword evidence="2" id="KW-1185">Reference proteome</keyword>
<accession>A0A317T2P1</accession>
<organism evidence="1 2">
    <name type="scientific">Prosthecochloris marina</name>
    <dbReference type="NCBI Taxonomy" id="2017681"/>
    <lineage>
        <taxon>Bacteria</taxon>
        <taxon>Pseudomonadati</taxon>
        <taxon>Chlorobiota</taxon>
        <taxon>Chlorobiia</taxon>
        <taxon>Chlorobiales</taxon>
        <taxon>Chlorobiaceae</taxon>
        <taxon>Prosthecochloris</taxon>
    </lineage>
</organism>
<dbReference type="Proteomes" id="UP000246278">
    <property type="component" value="Unassembled WGS sequence"/>
</dbReference>
<reference evidence="2" key="1">
    <citation type="submission" date="2017-10" db="EMBL/GenBank/DDBJ databases">
        <authorList>
            <person name="Gaisin V.A."/>
            <person name="Rysina M.S."/>
            <person name="Grouzdev D.S."/>
        </authorList>
    </citation>
    <scope>NUCLEOTIDE SEQUENCE [LARGE SCALE GENOMIC DNA]</scope>
    <source>
        <strain evidence="2">V1</strain>
    </source>
</reference>
<dbReference type="EMBL" id="PDNZ01000012">
    <property type="protein sequence ID" value="PWW81009.1"/>
    <property type="molecule type" value="Genomic_DNA"/>
</dbReference>
<dbReference type="AlphaFoldDB" id="A0A317T2P1"/>
<evidence type="ECO:0000313" key="2">
    <source>
        <dbReference type="Proteomes" id="UP000246278"/>
    </source>
</evidence>